<dbReference type="EMBL" id="JANURN010000022">
    <property type="protein sequence ID" value="MDL0083082.1"/>
    <property type="molecule type" value="Genomic_DNA"/>
</dbReference>
<sequence>MTHYTKEQITNIAADVLEMYGQREYPVKIVALAEALGLSVYDTIFDRDDVAGMIKANERKIYICKTDSALRQRFSIAHEIGHYVLHYRSGEHINFDENKHISFRDSLSSLGFSIKEVEANYFAANILMPHTEVVKLYNDNLSIADMAKYFAVSQTAMGHRLNFLGLGNE</sequence>
<name>A0ACC6FVB0_9HELI</name>
<gene>
    <name evidence="1" type="ORF">NYG90_10490</name>
</gene>
<organism evidence="1 2">
    <name type="scientific">Helicobacter zhangjianzhongii</name>
    <dbReference type="NCBI Taxonomy" id="2974574"/>
    <lineage>
        <taxon>Bacteria</taxon>
        <taxon>Pseudomonadati</taxon>
        <taxon>Campylobacterota</taxon>
        <taxon>Epsilonproteobacteria</taxon>
        <taxon>Campylobacterales</taxon>
        <taxon>Helicobacteraceae</taxon>
        <taxon>Helicobacter</taxon>
    </lineage>
</organism>
<evidence type="ECO:0000313" key="2">
    <source>
        <dbReference type="Proteomes" id="UP001173802"/>
    </source>
</evidence>
<reference evidence="1 2" key="1">
    <citation type="journal article" date="2023" name="Microorganisms">
        <title>Isolation and Genomic Characteristics of Cat-Borne Campylobacter felis sp. nov. and Sheep-Borne Campylobacter ovis sp. nov.</title>
        <authorList>
            <person name="Wang H."/>
            <person name="Li Y."/>
            <person name="Gu Y."/>
            <person name="Zhou G."/>
            <person name="Chen X."/>
            <person name="Zhang X."/>
            <person name="Shao Z."/>
            <person name="Zhang J."/>
            <person name="Zhang M."/>
        </authorList>
    </citation>
    <scope>NUCLEOTIDE SEQUENCE [LARGE SCALE GENOMIC DNA]</scope>
    <source>
        <strain evidence="1 2">XJK30-2</strain>
    </source>
</reference>
<proteinExistence type="predicted"/>
<accession>A0ACC6FVB0</accession>
<evidence type="ECO:0000313" key="1">
    <source>
        <dbReference type="EMBL" id="MDL0083082.1"/>
    </source>
</evidence>
<protein>
    <submittedName>
        <fullName evidence="1">ImmA/IrrE family metallo-endopeptidase</fullName>
    </submittedName>
</protein>
<dbReference type="Proteomes" id="UP001173802">
    <property type="component" value="Unassembled WGS sequence"/>
</dbReference>
<keyword evidence="2" id="KW-1185">Reference proteome</keyword>
<comment type="caution">
    <text evidence="1">The sequence shown here is derived from an EMBL/GenBank/DDBJ whole genome shotgun (WGS) entry which is preliminary data.</text>
</comment>